<dbReference type="RefSeq" id="WP_259858011.1">
    <property type="nucleotide sequence ID" value="NZ_BAAAST010000007.1"/>
</dbReference>
<proteinExistence type="inferred from homology"/>
<sequence length="262" mass="27353">MSVTQEAFGQRARRLAGKVCIITGTAGGQGQAAAVAFAREGAIVVGSDLRRNDDTVARVRAAGGTIVALDGCDLTTSSAAQALVDLAVDEFGRVDVLYCNAAKATFAWFDEMTPEMFWTCLRQELDPVLLPCKAVWPVMKAAGRGSIICTASLGAARVLEPLPGLAHSSAKAAVVAFARQLAFEGARFGVRVNSISPGVVATPATEARLADPQWRESMMRLHMLPRLGTVDDVAAAALFLASDESSWVTATDLAVDGGSSGL</sequence>
<dbReference type="Gene3D" id="3.40.50.720">
    <property type="entry name" value="NAD(P)-binding Rossmann-like Domain"/>
    <property type="match status" value="1"/>
</dbReference>
<keyword evidence="4" id="KW-1185">Reference proteome</keyword>
<dbReference type="InterPro" id="IPR002347">
    <property type="entry name" value="SDR_fam"/>
</dbReference>
<dbReference type="CDD" id="cd05233">
    <property type="entry name" value="SDR_c"/>
    <property type="match status" value="1"/>
</dbReference>
<protein>
    <submittedName>
        <fullName evidence="3">SDR family oxidoreductase</fullName>
    </submittedName>
</protein>
<reference evidence="3" key="2">
    <citation type="submission" date="2022-09" db="EMBL/GenBank/DDBJ databases">
        <title>Biosynthetic gene clusters of Dactylosporangioum fulvum.</title>
        <authorList>
            <person name="Caradec T."/>
        </authorList>
    </citation>
    <scope>NUCLEOTIDE SEQUENCE</scope>
    <source>
        <strain evidence="3">NRRL B-16292</strain>
    </source>
</reference>
<gene>
    <name evidence="3" type="ORF">Dfulv_34540</name>
</gene>
<evidence type="ECO:0000256" key="1">
    <source>
        <dbReference type="ARBA" id="ARBA00006484"/>
    </source>
</evidence>
<organism evidence="3 4">
    <name type="scientific">Dactylosporangium fulvum</name>
    <dbReference type="NCBI Taxonomy" id="53359"/>
    <lineage>
        <taxon>Bacteria</taxon>
        <taxon>Bacillati</taxon>
        <taxon>Actinomycetota</taxon>
        <taxon>Actinomycetes</taxon>
        <taxon>Micromonosporales</taxon>
        <taxon>Micromonosporaceae</taxon>
        <taxon>Dactylosporangium</taxon>
    </lineage>
</organism>
<dbReference type="EMBL" id="CP073720">
    <property type="protein sequence ID" value="UWP80253.1"/>
    <property type="molecule type" value="Genomic_DNA"/>
</dbReference>
<dbReference type="Proteomes" id="UP001059617">
    <property type="component" value="Chromosome"/>
</dbReference>
<keyword evidence="2" id="KW-0560">Oxidoreductase</keyword>
<name>A0ABY5VR47_9ACTN</name>
<dbReference type="PANTHER" id="PTHR42760">
    <property type="entry name" value="SHORT-CHAIN DEHYDROGENASES/REDUCTASES FAMILY MEMBER"/>
    <property type="match status" value="1"/>
</dbReference>
<dbReference type="PANTHER" id="PTHR42760:SF115">
    <property type="entry name" value="3-OXOACYL-[ACYL-CARRIER-PROTEIN] REDUCTASE FABG"/>
    <property type="match status" value="1"/>
</dbReference>
<dbReference type="PRINTS" id="PR00081">
    <property type="entry name" value="GDHRDH"/>
</dbReference>
<reference evidence="3" key="1">
    <citation type="submission" date="2021-04" db="EMBL/GenBank/DDBJ databases">
        <authorList>
            <person name="Hartkoorn R.C."/>
            <person name="Beaudoing E."/>
            <person name="Hot D."/>
        </authorList>
    </citation>
    <scope>NUCLEOTIDE SEQUENCE</scope>
    <source>
        <strain evidence="3">NRRL B-16292</strain>
    </source>
</reference>
<dbReference type="SUPFAM" id="SSF51735">
    <property type="entry name" value="NAD(P)-binding Rossmann-fold domains"/>
    <property type="match status" value="1"/>
</dbReference>
<evidence type="ECO:0000313" key="3">
    <source>
        <dbReference type="EMBL" id="UWP80253.1"/>
    </source>
</evidence>
<dbReference type="Pfam" id="PF13561">
    <property type="entry name" value="adh_short_C2"/>
    <property type="match status" value="1"/>
</dbReference>
<accession>A0ABY5VR47</accession>
<dbReference type="InterPro" id="IPR036291">
    <property type="entry name" value="NAD(P)-bd_dom_sf"/>
</dbReference>
<evidence type="ECO:0000313" key="4">
    <source>
        <dbReference type="Proteomes" id="UP001059617"/>
    </source>
</evidence>
<evidence type="ECO:0000256" key="2">
    <source>
        <dbReference type="ARBA" id="ARBA00023002"/>
    </source>
</evidence>
<comment type="similarity">
    <text evidence="1">Belongs to the short-chain dehydrogenases/reductases (SDR) family.</text>
</comment>